<evidence type="ECO:0000313" key="3">
    <source>
        <dbReference type="EMBL" id="RUO35399.1"/>
    </source>
</evidence>
<reference evidence="3 4" key="1">
    <citation type="journal article" date="2011" name="Front. Microbiol.">
        <title>Genomic signatures of strain selection and enhancement in Bacillus atrophaeus var. globigii, a historical biowarfare simulant.</title>
        <authorList>
            <person name="Gibbons H.S."/>
            <person name="Broomall S.M."/>
            <person name="McNew L.A."/>
            <person name="Daligault H."/>
            <person name="Chapman C."/>
            <person name="Bruce D."/>
            <person name="Karavis M."/>
            <person name="Krepps M."/>
            <person name="McGregor P.A."/>
            <person name="Hong C."/>
            <person name="Park K.H."/>
            <person name="Akmal A."/>
            <person name="Feldman A."/>
            <person name="Lin J.S."/>
            <person name="Chang W.E."/>
            <person name="Higgs B.W."/>
            <person name="Demirev P."/>
            <person name="Lindquist J."/>
            <person name="Liem A."/>
            <person name="Fochler E."/>
            <person name="Read T.D."/>
            <person name="Tapia R."/>
            <person name="Johnson S."/>
            <person name="Bishop-Lilly K.A."/>
            <person name="Detter C."/>
            <person name="Han C."/>
            <person name="Sozhamannan S."/>
            <person name="Rosenzweig C.N."/>
            <person name="Skowronski E.W."/>
        </authorList>
    </citation>
    <scope>NUCLEOTIDE SEQUENCE [LARGE SCALE GENOMIC DNA]</scope>
    <source>
        <strain evidence="3 4">GYP-17</strain>
    </source>
</reference>
<dbReference type="AlphaFoldDB" id="A0A432WNV9"/>
<organism evidence="3 4">
    <name type="scientific">Aliidiomarina sanyensis</name>
    <dbReference type="NCBI Taxonomy" id="1249555"/>
    <lineage>
        <taxon>Bacteria</taxon>
        <taxon>Pseudomonadati</taxon>
        <taxon>Pseudomonadota</taxon>
        <taxon>Gammaproteobacteria</taxon>
        <taxon>Alteromonadales</taxon>
        <taxon>Idiomarinaceae</taxon>
        <taxon>Aliidiomarina</taxon>
    </lineage>
</organism>
<dbReference type="EMBL" id="PIPM01000003">
    <property type="protein sequence ID" value="RUO35399.1"/>
    <property type="molecule type" value="Genomic_DNA"/>
</dbReference>
<dbReference type="Pfam" id="PF02657">
    <property type="entry name" value="SufE"/>
    <property type="match status" value="1"/>
</dbReference>
<evidence type="ECO:0000313" key="4">
    <source>
        <dbReference type="Proteomes" id="UP000288405"/>
    </source>
</evidence>
<gene>
    <name evidence="3" type="ORF">CWE11_05145</name>
</gene>
<dbReference type="SUPFAM" id="SSF82649">
    <property type="entry name" value="SufE/NifU"/>
    <property type="match status" value="1"/>
</dbReference>
<accession>A0A432WNV9</accession>
<feature type="domain" description="Fe-S metabolism associated" evidence="2">
    <location>
        <begin position="41"/>
        <end position="160"/>
    </location>
</feature>
<protein>
    <submittedName>
        <fullName evidence="3">Fe-S cluster assembly protein SufE</fullName>
    </submittedName>
</protein>
<dbReference type="PANTHER" id="PTHR43597:SF5">
    <property type="entry name" value="SUFE-LIKE PROTEIN 2, CHLOROPLASTIC"/>
    <property type="match status" value="1"/>
</dbReference>
<name>A0A432WNV9_9GAMM</name>
<comment type="caution">
    <text evidence="3">The sequence shown here is derived from an EMBL/GenBank/DDBJ whole genome shotgun (WGS) entry which is preliminary data.</text>
</comment>
<dbReference type="OrthoDB" id="9799320at2"/>
<evidence type="ECO:0000256" key="1">
    <source>
        <dbReference type="ARBA" id="ARBA00010282"/>
    </source>
</evidence>
<proteinExistence type="inferred from homology"/>
<keyword evidence="4" id="KW-1185">Reference proteome</keyword>
<dbReference type="PANTHER" id="PTHR43597">
    <property type="entry name" value="SULFUR ACCEPTOR PROTEIN CSDE"/>
    <property type="match status" value="1"/>
</dbReference>
<dbReference type="InterPro" id="IPR003808">
    <property type="entry name" value="Fe-S_metab-assoc_dom"/>
</dbReference>
<evidence type="ECO:0000259" key="2">
    <source>
        <dbReference type="Pfam" id="PF02657"/>
    </source>
</evidence>
<comment type="similarity">
    <text evidence="1">Belongs to the SufE family.</text>
</comment>
<sequence>MSLRCARIYVSKKDAERGSIWTIKVCEEFTVSLSEPAEIIDDIEFLDDWEARYQYIIDLGKALPKLPEEARVDELKVKGCQSDVWLLPKRQGDVLTFQVDSDAVIVRGLLALVMAAYNEKTPTEILAFDIDGFFQALDLERHISPTRGNGLRAIVGRIRELASAA</sequence>
<dbReference type="Gene3D" id="3.90.1010.10">
    <property type="match status" value="1"/>
</dbReference>
<dbReference type="Proteomes" id="UP000288405">
    <property type="component" value="Unassembled WGS sequence"/>
</dbReference>